<dbReference type="Proteomes" id="UP000027222">
    <property type="component" value="Unassembled WGS sequence"/>
</dbReference>
<evidence type="ECO:0008006" key="10">
    <source>
        <dbReference type="Google" id="ProtNLM"/>
    </source>
</evidence>
<comment type="similarity">
    <text evidence="2">Belongs to the ADIPOR family.</text>
</comment>
<evidence type="ECO:0000256" key="6">
    <source>
        <dbReference type="PIRSR" id="PIRSR604254-1"/>
    </source>
</evidence>
<keyword evidence="5 7" id="KW-0472">Membrane</keyword>
<evidence type="ECO:0000256" key="2">
    <source>
        <dbReference type="ARBA" id="ARBA00007018"/>
    </source>
</evidence>
<dbReference type="GO" id="GO:0016020">
    <property type="term" value="C:membrane"/>
    <property type="evidence" value="ECO:0007669"/>
    <property type="project" value="UniProtKB-SubCell"/>
</dbReference>
<proteinExistence type="inferred from homology"/>
<dbReference type="EMBL" id="KL142372">
    <property type="protein sequence ID" value="KDR80095.1"/>
    <property type="molecule type" value="Genomic_DNA"/>
</dbReference>
<organism evidence="8 9">
    <name type="scientific">Galerina marginata (strain CBS 339.88)</name>
    <dbReference type="NCBI Taxonomy" id="685588"/>
    <lineage>
        <taxon>Eukaryota</taxon>
        <taxon>Fungi</taxon>
        <taxon>Dikarya</taxon>
        <taxon>Basidiomycota</taxon>
        <taxon>Agaricomycotina</taxon>
        <taxon>Agaricomycetes</taxon>
        <taxon>Agaricomycetidae</taxon>
        <taxon>Agaricales</taxon>
        <taxon>Agaricineae</taxon>
        <taxon>Strophariaceae</taxon>
        <taxon>Galerina</taxon>
    </lineage>
</organism>
<feature type="transmembrane region" description="Helical" evidence="7">
    <location>
        <begin position="270"/>
        <end position="292"/>
    </location>
</feature>
<feature type="transmembrane region" description="Helical" evidence="7">
    <location>
        <begin position="110"/>
        <end position="130"/>
    </location>
</feature>
<evidence type="ECO:0000313" key="8">
    <source>
        <dbReference type="EMBL" id="KDR80095.1"/>
    </source>
</evidence>
<dbReference type="PANTHER" id="PTHR20855">
    <property type="entry name" value="ADIPOR/PROGESTIN RECEPTOR-RELATED"/>
    <property type="match status" value="1"/>
</dbReference>
<dbReference type="HOGENOM" id="CLU_023075_2_0_1"/>
<dbReference type="PANTHER" id="PTHR20855:SF52">
    <property type="entry name" value="ADIPONECTIN RECEPTOR PROTEIN"/>
    <property type="match status" value="1"/>
</dbReference>
<evidence type="ECO:0000313" key="9">
    <source>
        <dbReference type="Proteomes" id="UP000027222"/>
    </source>
</evidence>
<feature type="transmembrane region" description="Helical" evidence="7">
    <location>
        <begin position="206"/>
        <end position="227"/>
    </location>
</feature>
<dbReference type="InterPro" id="IPR004254">
    <property type="entry name" value="AdipoR/HlyIII-related"/>
</dbReference>
<accession>A0A067TA65</accession>
<comment type="subcellular location">
    <subcellularLocation>
        <location evidence="1">Membrane</location>
        <topology evidence="1">Multi-pass membrane protein</topology>
    </subcellularLocation>
</comment>
<keyword evidence="6" id="KW-0479">Metal-binding</keyword>
<feature type="transmembrane region" description="Helical" evidence="7">
    <location>
        <begin position="81"/>
        <end position="98"/>
    </location>
</feature>
<dbReference type="GO" id="GO:0046872">
    <property type="term" value="F:metal ion binding"/>
    <property type="evidence" value="ECO:0007669"/>
    <property type="project" value="UniProtKB-KW"/>
</dbReference>
<keyword evidence="3 7" id="KW-0812">Transmembrane</keyword>
<keyword evidence="4 7" id="KW-1133">Transmembrane helix</keyword>
<feature type="transmembrane region" description="Helical" evidence="7">
    <location>
        <begin position="239"/>
        <end position="258"/>
    </location>
</feature>
<keyword evidence="6" id="KW-0862">Zinc</keyword>
<feature type="binding site" evidence="6">
    <location>
        <position position="131"/>
    </location>
    <ligand>
        <name>Zn(2+)</name>
        <dbReference type="ChEBI" id="CHEBI:29105"/>
    </ligand>
</feature>
<keyword evidence="9" id="KW-1185">Reference proteome</keyword>
<feature type="transmembrane region" description="Helical" evidence="7">
    <location>
        <begin position="175"/>
        <end position="194"/>
    </location>
</feature>
<sequence length="310" mass="34972">MDSQRTLTRRNVGDSGAANLTGRFDEKVISKTLHWDELEDWQKDNEYILLGYRRPQYNWRGCFSSVFAYLHNETVNIHSHLWGSALFIYFLATFYPAYVELHELTTWKDAAVIGIFLLSATLCLAASAFYHTSGCHSKEIASHYHAFDYSGIILLIVGSFYPSIYYGFFCQPSIQKLYLTTMTLAGLGAAYIVLDPEYAKPTHRGARTIVFIGLGLCAIVPLTQMFLTHGFHELVAEMGVDWLLTSGALYIGGALLYANRIPERLSPGRFDFFLASHQLFHTCVVLAAYAHYQGVLTSLRYRISQPVCGK</sequence>
<evidence type="ECO:0000256" key="4">
    <source>
        <dbReference type="ARBA" id="ARBA00022989"/>
    </source>
</evidence>
<feature type="transmembrane region" description="Helical" evidence="7">
    <location>
        <begin position="151"/>
        <end position="169"/>
    </location>
</feature>
<evidence type="ECO:0000256" key="3">
    <source>
        <dbReference type="ARBA" id="ARBA00022692"/>
    </source>
</evidence>
<dbReference type="STRING" id="685588.A0A067TA65"/>
<reference evidence="9" key="1">
    <citation type="journal article" date="2014" name="Proc. Natl. Acad. Sci. U.S.A.">
        <title>Extensive sampling of basidiomycete genomes demonstrates inadequacy of the white-rot/brown-rot paradigm for wood decay fungi.</title>
        <authorList>
            <person name="Riley R."/>
            <person name="Salamov A.A."/>
            <person name="Brown D.W."/>
            <person name="Nagy L.G."/>
            <person name="Floudas D."/>
            <person name="Held B.W."/>
            <person name="Levasseur A."/>
            <person name="Lombard V."/>
            <person name="Morin E."/>
            <person name="Otillar R."/>
            <person name="Lindquist E.A."/>
            <person name="Sun H."/>
            <person name="LaButti K.M."/>
            <person name="Schmutz J."/>
            <person name="Jabbour D."/>
            <person name="Luo H."/>
            <person name="Baker S.E."/>
            <person name="Pisabarro A.G."/>
            <person name="Walton J.D."/>
            <person name="Blanchette R.A."/>
            <person name="Henrissat B."/>
            <person name="Martin F."/>
            <person name="Cullen D."/>
            <person name="Hibbett D.S."/>
            <person name="Grigoriev I.V."/>
        </authorList>
    </citation>
    <scope>NUCLEOTIDE SEQUENCE [LARGE SCALE GENOMIC DNA]</scope>
    <source>
        <strain evidence="9">CBS 339.88</strain>
    </source>
</reference>
<feature type="binding site" evidence="6">
    <location>
        <position position="281"/>
    </location>
    <ligand>
        <name>Zn(2+)</name>
        <dbReference type="ChEBI" id="CHEBI:29105"/>
    </ligand>
</feature>
<dbReference type="GO" id="GO:0006882">
    <property type="term" value="P:intracellular zinc ion homeostasis"/>
    <property type="evidence" value="ECO:0007669"/>
    <property type="project" value="TreeGrafter"/>
</dbReference>
<name>A0A067TA65_GALM3</name>
<dbReference type="GO" id="GO:0038023">
    <property type="term" value="F:signaling receptor activity"/>
    <property type="evidence" value="ECO:0007669"/>
    <property type="project" value="TreeGrafter"/>
</dbReference>
<gene>
    <name evidence="8" type="ORF">GALMADRAFT_62813</name>
</gene>
<evidence type="ECO:0000256" key="5">
    <source>
        <dbReference type="ARBA" id="ARBA00023136"/>
    </source>
</evidence>
<dbReference type="OrthoDB" id="529367at2759"/>
<evidence type="ECO:0000256" key="7">
    <source>
        <dbReference type="SAM" id="Phobius"/>
    </source>
</evidence>
<evidence type="ECO:0000256" key="1">
    <source>
        <dbReference type="ARBA" id="ARBA00004141"/>
    </source>
</evidence>
<feature type="binding site" evidence="6">
    <location>
        <position position="277"/>
    </location>
    <ligand>
        <name>Zn(2+)</name>
        <dbReference type="ChEBI" id="CHEBI:29105"/>
    </ligand>
</feature>
<dbReference type="Pfam" id="PF03006">
    <property type="entry name" value="HlyIII"/>
    <property type="match status" value="1"/>
</dbReference>
<protein>
    <recommendedName>
        <fullName evidence="10">HlyIII-domain-containing protein</fullName>
    </recommendedName>
</protein>
<dbReference type="AlphaFoldDB" id="A0A067TA65"/>